<gene>
    <name evidence="1" type="ORF">PSON_ATCC_30995.1.T0230388</name>
</gene>
<dbReference type="EMBL" id="CAJJDN010000023">
    <property type="protein sequence ID" value="CAD8068131.1"/>
    <property type="molecule type" value="Genomic_DNA"/>
</dbReference>
<sequence length="368" mass="43279">MLIVDGLQKWQKFSNSVVKKLEEAQTNLNLQLEAFKNIYVFQEKQEQKCLIWNLKSCTFLLVQVDIVKTKNKEVRYLKDGEIMRIDQIKNASAKPEVLTNLEQIKYLQWQGNYGLNNHKIGQWKILWDCKILDGVGGEYREGEKQGQWKEPIKNYWSLSQVYEIGQYDKDKNKGSWKLIENDNKIGGGQYNCFGQKEGKWIDIYENFFNYAKVTCVGNYDKNGMKIGKWDILQNSGGGQNDQEGNQKKIGKWVELDEKFRYYKQVINCGEYNLNGMKIGLWDIMYCKDKQKLYRQIGGGCYGSGDNSKKIGKWVEFSFWKQPTYNGEYNFQGMKIGRWDIMYFIQGKKEYKLIGEDNMIQKDQRKIGK</sequence>
<organism evidence="1 2">
    <name type="scientific">Paramecium sonneborni</name>
    <dbReference type="NCBI Taxonomy" id="65129"/>
    <lineage>
        <taxon>Eukaryota</taxon>
        <taxon>Sar</taxon>
        <taxon>Alveolata</taxon>
        <taxon>Ciliophora</taxon>
        <taxon>Intramacronucleata</taxon>
        <taxon>Oligohymenophorea</taxon>
        <taxon>Peniculida</taxon>
        <taxon>Parameciidae</taxon>
        <taxon>Paramecium</taxon>
    </lineage>
</organism>
<dbReference type="PANTHER" id="PTHR33706:SF1">
    <property type="entry name" value="TPR REPEAT PROTEIN"/>
    <property type="match status" value="1"/>
</dbReference>
<dbReference type="AlphaFoldDB" id="A0A8S1LPY0"/>
<proteinExistence type="predicted"/>
<comment type="caution">
    <text evidence="1">The sequence shown here is derived from an EMBL/GenBank/DDBJ whole genome shotgun (WGS) entry which is preliminary data.</text>
</comment>
<name>A0A8S1LPY0_9CILI</name>
<evidence type="ECO:0000313" key="2">
    <source>
        <dbReference type="Proteomes" id="UP000692954"/>
    </source>
</evidence>
<protein>
    <submittedName>
        <fullName evidence="1">Uncharacterized protein</fullName>
    </submittedName>
</protein>
<dbReference type="Proteomes" id="UP000692954">
    <property type="component" value="Unassembled WGS sequence"/>
</dbReference>
<dbReference type="PANTHER" id="PTHR33706">
    <property type="entry name" value="MORN VARIANT REPEAT PROTEIN"/>
    <property type="match status" value="1"/>
</dbReference>
<reference evidence="1" key="1">
    <citation type="submission" date="2021-01" db="EMBL/GenBank/DDBJ databases">
        <authorList>
            <consortium name="Genoscope - CEA"/>
            <person name="William W."/>
        </authorList>
    </citation>
    <scope>NUCLEOTIDE SEQUENCE</scope>
</reference>
<accession>A0A8S1LPY0</accession>
<keyword evidence="2" id="KW-1185">Reference proteome</keyword>
<evidence type="ECO:0000313" key="1">
    <source>
        <dbReference type="EMBL" id="CAD8068131.1"/>
    </source>
</evidence>